<organism evidence="1">
    <name type="scientific">Rhizophora mucronata</name>
    <name type="common">Asiatic mangrove</name>
    <dbReference type="NCBI Taxonomy" id="61149"/>
    <lineage>
        <taxon>Eukaryota</taxon>
        <taxon>Viridiplantae</taxon>
        <taxon>Streptophyta</taxon>
        <taxon>Embryophyta</taxon>
        <taxon>Tracheophyta</taxon>
        <taxon>Spermatophyta</taxon>
        <taxon>Magnoliopsida</taxon>
        <taxon>eudicotyledons</taxon>
        <taxon>Gunneridae</taxon>
        <taxon>Pentapetalae</taxon>
        <taxon>rosids</taxon>
        <taxon>fabids</taxon>
        <taxon>Malpighiales</taxon>
        <taxon>Rhizophoraceae</taxon>
        <taxon>Rhizophora</taxon>
    </lineage>
</organism>
<sequence length="33" mass="3982">MEWPFGLLKFSPLYLLENLFWGFDFLGALKSWD</sequence>
<dbReference type="AlphaFoldDB" id="A0A2P2MDD0"/>
<protein>
    <submittedName>
        <fullName evidence="1">Uncharacterized protein</fullName>
    </submittedName>
</protein>
<proteinExistence type="predicted"/>
<dbReference type="EMBL" id="GGEC01047762">
    <property type="protein sequence ID" value="MBX28246.1"/>
    <property type="molecule type" value="Transcribed_RNA"/>
</dbReference>
<evidence type="ECO:0000313" key="1">
    <source>
        <dbReference type="EMBL" id="MBX28246.1"/>
    </source>
</evidence>
<accession>A0A2P2MDD0</accession>
<name>A0A2P2MDD0_RHIMU</name>
<reference evidence="1" key="1">
    <citation type="submission" date="2018-02" db="EMBL/GenBank/DDBJ databases">
        <title>Rhizophora mucronata_Transcriptome.</title>
        <authorList>
            <person name="Meera S.P."/>
            <person name="Sreeshan A."/>
            <person name="Augustine A."/>
        </authorList>
    </citation>
    <scope>NUCLEOTIDE SEQUENCE</scope>
    <source>
        <tissue evidence="1">Leaf</tissue>
    </source>
</reference>